<protein>
    <submittedName>
        <fullName evidence="11">VTT domain-containing protein</fullName>
    </submittedName>
</protein>
<proteinExistence type="inferred from homology"/>
<feature type="transmembrane region" description="Helical" evidence="7">
    <location>
        <begin position="397"/>
        <end position="416"/>
    </location>
</feature>
<feature type="domain" description="Phosphatidic acid phosphatase type 2/haloperoxidase" evidence="8">
    <location>
        <begin position="347"/>
        <end position="444"/>
    </location>
</feature>
<dbReference type="RefSeq" id="WP_382340108.1">
    <property type="nucleotide sequence ID" value="NZ_JBHSAB010000001.1"/>
</dbReference>
<dbReference type="Gene3D" id="1.20.144.10">
    <property type="entry name" value="Phosphatidic acid phosphatase type 2/haloperoxidase"/>
    <property type="match status" value="1"/>
</dbReference>
<dbReference type="SUPFAM" id="SSF48317">
    <property type="entry name" value="Acid phosphatase/Vanadium-dependent haloperoxidase"/>
    <property type="match status" value="1"/>
</dbReference>
<evidence type="ECO:0000256" key="4">
    <source>
        <dbReference type="ARBA" id="ARBA00022692"/>
    </source>
</evidence>
<evidence type="ECO:0000313" key="11">
    <source>
        <dbReference type="EMBL" id="MFC3907597.1"/>
    </source>
</evidence>
<evidence type="ECO:0000259" key="10">
    <source>
        <dbReference type="Pfam" id="PF14067"/>
    </source>
</evidence>
<gene>
    <name evidence="11" type="ORF">ACFORL_00705</name>
</gene>
<feature type="transmembrane region" description="Helical" evidence="7">
    <location>
        <begin position="329"/>
        <end position="347"/>
    </location>
</feature>
<dbReference type="PANTHER" id="PTHR30353:SF15">
    <property type="entry name" value="INNER MEMBRANE PROTEIN YABI"/>
    <property type="match status" value="1"/>
</dbReference>
<feature type="transmembrane region" description="Helical" evidence="7">
    <location>
        <begin position="422"/>
        <end position="442"/>
    </location>
</feature>
<dbReference type="EMBL" id="JBHSAB010000001">
    <property type="protein sequence ID" value="MFC3907597.1"/>
    <property type="molecule type" value="Genomic_DNA"/>
</dbReference>
<reference evidence="12" key="1">
    <citation type="journal article" date="2019" name="Int. J. Syst. Evol. Microbiol.">
        <title>The Global Catalogue of Microorganisms (GCM) 10K type strain sequencing project: providing services to taxonomists for standard genome sequencing and annotation.</title>
        <authorList>
            <consortium name="The Broad Institute Genomics Platform"/>
            <consortium name="The Broad Institute Genome Sequencing Center for Infectious Disease"/>
            <person name="Wu L."/>
            <person name="Ma J."/>
        </authorList>
    </citation>
    <scope>NUCLEOTIDE SEQUENCE [LARGE SCALE GENOMIC DNA]</scope>
    <source>
        <strain evidence="12">CCUG 59858</strain>
    </source>
</reference>
<keyword evidence="6 7" id="KW-0472">Membrane</keyword>
<dbReference type="Proteomes" id="UP001595758">
    <property type="component" value="Unassembled WGS sequence"/>
</dbReference>
<dbReference type="Pfam" id="PF14067">
    <property type="entry name" value="LssY_C"/>
    <property type="match status" value="1"/>
</dbReference>
<sequence>MNLFSDYIQPVTLWLESHPHWALFLTFLIAFAESLAVIGSIVPGTVTMTAIGILAGSGVMRVDLTLIAAILGAVAGDGGSYLLGYVYREKLHAMWPFSRYPNWLIYGKSYFDRHGGKSVLIGRFVGPLRSIIPVIAGMLQMNHWRFFIANVISGIGWACLYVLPGVLIGAASNDLSPESATRLFVFVLVAVGAIWLLSICLKILFIKLNQFLRVHLHDFWTWSGKHPHLATIIRKLTPPGENHHYQTTMLCLCFILSTLFFLIISGLTLQHSWLAKINEPVHLFLQSLHTYWLDVFFIALDEVNSTLSIISLAILIILIAIYHKDSRSLSYWLSLLVSCSIIVYLSHSLIQNPRPEGLIEVRSTFSYPAMRLTFATALLSLLLFYLNRYHKCRYTQLLNFLLPIILILCGLAPLYLGDHWLSDVIGAYFAGLSIALVHWLLYRRQEMPSSYQPCLAPALLAILVLASSFSFWMRFEQSYRSHQPFLAQYVFTDHRWWQQQRPILPIHRTNRIGKNISVFNIQYAGKLSDFENNLLAQGWQPRNESFFNLLLKRFSGKPDYKNTPLMAQLYLNRKPVLIMTYQPANGGPAQILRLWRSNYHLQHLRQPIWLGTIAELVPSKPQNIKYRLNDKDLFLPISSALTDFKQRTLLVYPAASNQSINLLLIKQPHGEK</sequence>
<evidence type="ECO:0000256" key="6">
    <source>
        <dbReference type="ARBA" id="ARBA00023136"/>
    </source>
</evidence>
<keyword evidence="12" id="KW-1185">Reference proteome</keyword>
<evidence type="ECO:0000256" key="3">
    <source>
        <dbReference type="ARBA" id="ARBA00022475"/>
    </source>
</evidence>
<evidence type="ECO:0000259" key="8">
    <source>
        <dbReference type="Pfam" id="PF01569"/>
    </source>
</evidence>
<feature type="transmembrane region" description="Helical" evidence="7">
    <location>
        <begin position="20"/>
        <end position="43"/>
    </location>
</feature>
<dbReference type="InterPro" id="IPR036938">
    <property type="entry name" value="PAP2/HPO_sf"/>
</dbReference>
<evidence type="ECO:0000313" key="12">
    <source>
        <dbReference type="Proteomes" id="UP001595758"/>
    </source>
</evidence>
<feature type="transmembrane region" description="Helical" evidence="7">
    <location>
        <begin position="183"/>
        <end position="206"/>
    </location>
</feature>
<feature type="domain" description="VTT" evidence="9">
    <location>
        <begin position="42"/>
        <end position="165"/>
    </location>
</feature>
<feature type="transmembrane region" description="Helical" evidence="7">
    <location>
        <begin position="245"/>
        <end position="269"/>
    </location>
</feature>
<dbReference type="InterPro" id="IPR032816">
    <property type="entry name" value="VTT_dom"/>
</dbReference>
<dbReference type="InterPro" id="IPR032818">
    <property type="entry name" value="DedA-like"/>
</dbReference>
<dbReference type="InterPro" id="IPR000326">
    <property type="entry name" value="PAP2/HPO"/>
</dbReference>
<name>A0ABV8CCD4_9GAMM</name>
<accession>A0ABV8CCD4</accession>
<evidence type="ECO:0000256" key="2">
    <source>
        <dbReference type="ARBA" id="ARBA00010792"/>
    </source>
</evidence>
<keyword evidence="4 7" id="KW-0812">Transmembrane</keyword>
<feature type="transmembrane region" description="Helical" evidence="7">
    <location>
        <begin position="147"/>
        <end position="171"/>
    </location>
</feature>
<feature type="transmembrane region" description="Helical" evidence="7">
    <location>
        <begin position="306"/>
        <end position="322"/>
    </location>
</feature>
<feature type="transmembrane region" description="Helical" evidence="7">
    <location>
        <begin position="367"/>
        <end position="385"/>
    </location>
</feature>
<keyword evidence="3" id="KW-1003">Cell membrane</keyword>
<organism evidence="11 12">
    <name type="scientific">Legionella dresdenensis</name>
    <dbReference type="NCBI Taxonomy" id="450200"/>
    <lineage>
        <taxon>Bacteria</taxon>
        <taxon>Pseudomonadati</taxon>
        <taxon>Pseudomonadota</taxon>
        <taxon>Gammaproteobacteria</taxon>
        <taxon>Legionellales</taxon>
        <taxon>Legionellaceae</taxon>
        <taxon>Legionella</taxon>
    </lineage>
</organism>
<dbReference type="Pfam" id="PF01569">
    <property type="entry name" value="PAP2"/>
    <property type="match status" value="1"/>
</dbReference>
<feature type="transmembrane region" description="Helical" evidence="7">
    <location>
        <begin position="64"/>
        <end position="87"/>
    </location>
</feature>
<comment type="similarity">
    <text evidence="2">Belongs to the DedA family.</text>
</comment>
<comment type="caution">
    <text evidence="11">The sequence shown here is derived from an EMBL/GenBank/DDBJ whole genome shotgun (WGS) entry which is preliminary data.</text>
</comment>
<feature type="domain" description="LssY-like C-terminal" evidence="10">
    <location>
        <begin position="505"/>
        <end position="613"/>
    </location>
</feature>
<comment type="subcellular location">
    <subcellularLocation>
        <location evidence="1">Cell membrane</location>
        <topology evidence="1">Multi-pass membrane protein</topology>
    </subcellularLocation>
</comment>
<evidence type="ECO:0000259" key="9">
    <source>
        <dbReference type="Pfam" id="PF09335"/>
    </source>
</evidence>
<dbReference type="InterPro" id="IPR025902">
    <property type="entry name" value="LssY-like-C_dom"/>
</dbReference>
<evidence type="ECO:0000256" key="1">
    <source>
        <dbReference type="ARBA" id="ARBA00004651"/>
    </source>
</evidence>
<evidence type="ECO:0000256" key="5">
    <source>
        <dbReference type="ARBA" id="ARBA00022989"/>
    </source>
</evidence>
<dbReference type="Pfam" id="PF09335">
    <property type="entry name" value="VTT_dom"/>
    <property type="match status" value="1"/>
</dbReference>
<feature type="transmembrane region" description="Helical" evidence="7">
    <location>
        <begin position="454"/>
        <end position="473"/>
    </location>
</feature>
<keyword evidence="5 7" id="KW-1133">Transmembrane helix</keyword>
<dbReference type="PANTHER" id="PTHR30353">
    <property type="entry name" value="INNER MEMBRANE PROTEIN DEDA-RELATED"/>
    <property type="match status" value="1"/>
</dbReference>
<evidence type="ECO:0000256" key="7">
    <source>
        <dbReference type="SAM" id="Phobius"/>
    </source>
</evidence>